<dbReference type="GO" id="GO:0005634">
    <property type="term" value="C:nucleus"/>
    <property type="evidence" value="ECO:0007669"/>
    <property type="project" value="TreeGrafter"/>
</dbReference>
<dbReference type="Pfam" id="PF21057">
    <property type="entry name" value="Hikeshi-like_C"/>
    <property type="match status" value="1"/>
</dbReference>
<feature type="domain" description="Hikeshi-like N-terminal" evidence="2">
    <location>
        <begin position="8"/>
        <end position="147"/>
    </location>
</feature>
<keyword evidence="5" id="KW-1185">Reference proteome</keyword>
<dbReference type="InterPro" id="IPR031318">
    <property type="entry name" value="OPI10"/>
</dbReference>
<comment type="similarity">
    <text evidence="1">Belongs to the OPI10 family.</text>
</comment>
<dbReference type="GO" id="GO:0061608">
    <property type="term" value="F:nuclear import signal receptor activity"/>
    <property type="evidence" value="ECO:0007669"/>
    <property type="project" value="TreeGrafter"/>
</dbReference>
<dbReference type="PANTHER" id="PTHR12925">
    <property type="entry name" value="HIKESHI FAMILY MEMBER"/>
    <property type="match status" value="1"/>
</dbReference>
<dbReference type="Pfam" id="PF05603">
    <property type="entry name" value="Hikeshi-like_N"/>
    <property type="match status" value="1"/>
</dbReference>
<protein>
    <submittedName>
        <fullName evidence="4">Uncharacterized protein</fullName>
    </submittedName>
</protein>
<evidence type="ECO:0000313" key="4">
    <source>
        <dbReference type="EMBL" id="KAF2496813.1"/>
    </source>
</evidence>
<dbReference type="GO" id="GO:0006606">
    <property type="term" value="P:protein import into nucleus"/>
    <property type="evidence" value="ECO:0007669"/>
    <property type="project" value="TreeGrafter"/>
</dbReference>
<evidence type="ECO:0000259" key="2">
    <source>
        <dbReference type="Pfam" id="PF05603"/>
    </source>
</evidence>
<sequence length="225" mass="23487">TTMFGLVLSSRPVLTLSSPGASTLSNTQFAFAIPPTPSFSHIVVFMLPGTTLDPATAAAVYLKMPGAPDFRFLGAIGQGKESAIFRVKGSAGDSSAIGQVDEDAMVDEGINGANINGASGEAEMVMLGISIEPASQVAASMAQLKTQGGQAEMALVRHTPAPVAVPTKVLAQRIIKNAYDFLASFAGSGPGGAEVVPLKAFQEWWGKFEKRVERDPGFLERAEES</sequence>
<proteinExistence type="inferred from homology"/>
<organism evidence="4 5">
    <name type="scientific">Lophium mytilinum</name>
    <dbReference type="NCBI Taxonomy" id="390894"/>
    <lineage>
        <taxon>Eukaryota</taxon>
        <taxon>Fungi</taxon>
        <taxon>Dikarya</taxon>
        <taxon>Ascomycota</taxon>
        <taxon>Pezizomycotina</taxon>
        <taxon>Dothideomycetes</taxon>
        <taxon>Pleosporomycetidae</taxon>
        <taxon>Mytilinidiales</taxon>
        <taxon>Mytilinidiaceae</taxon>
        <taxon>Lophium</taxon>
    </lineage>
</organism>
<accession>A0A6A6QYV3</accession>
<evidence type="ECO:0000313" key="5">
    <source>
        <dbReference type="Proteomes" id="UP000799750"/>
    </source>
</evidence>
<evidence type="ECO:0000259" key="3">
    <source>
        <dbReference type="Pfam" id="PF21057"/>
    </source>
</evidence>
<dbReference type="InterPro" id="IPR008493">
    <property type="entry name" value="Hikeshi-like_N"/>
</dbReference>
<feature type="domain" description="Hikeshi-like C-terminal" evidence="3">
    <location>
        <begin position="166"/>
        <end position="221"/>
    </location>
</feature>
<dbReference type="EMBL" id="MU004187">
    <property type="protein sequence ID" value="KAF2496813.1"/>
    <property type="molecule type" value="Genomic_DNA"/>
</dbReference>
<gene>
    <name evidence="4" type="ORF">BU16DRAFT_458325</name>
</gene>
<feature type="non-terminal residue" evidence="4">
    <location>
        <position position="1"/>
    </location>
</feature>
<evidence type="ECO:0000256" key="1">
    <source>
        <dbReference type="ARBA" id="ARBA00006623"/>
    </source>
</evidence>
<reference evidence="4" key="1">
    <citation type="journal article" date="2020" name="Stud. Mycol.">
        <title>101 Dothideomycetes genomes: a test case for predicting lifestyles and emergence of pathogens.</title>
        <authorList>
            <person name="Haridas S."/>
            <person name="Albert R."/>
            <person name="Binder M."/>
            <person name="Bloem J."/>
            <person name="Labutti K."/>
            <person name="Salamov A."/>
            <person name="Andreopoulos B."/>
            <person name="Baker S."/>
            <person name="Barry K."/>
            <person name="Bills G."/>
            <person name="Bluhm B."/>
            <person name="Cannon C."/>
            <person name="Castanera R."/>
            <person name="Culley D."/>
            <person name="Daum C."/>
            <person name="Ezra D."/>
            <person name="Gonzalez J."/>
            <person name="Henrissat B."/>
            <person name="Kuo A."/>
            <person name="Liang C."/>
            <person name="Lipzen A."/>
            <person name="Lutzoni F."/>
            <person name="Magnuson J."/>
            <person name="Mondo S."/>
            <person name="Nolan M."/>
            <person name="Ohm R."/>
            <person name="Pangilinan J."/>
            <person name="Park H.-J."/>
            <person name="Ramirez L."/>
            <person name="Alfaro M."/>
            <person name="Sun H."/>
            <person name="Tritt A."/>
            <person name="Yoshinaga Y."/>
            <person name="Zwiers L.-H."/>
            <person name="Turgeon B."/>
            <person name="Goodwin S."/>
            <person name="Spatafora J."/>
            <person name="Crous P."/>
            <person name="Grigoriev I."/>
        </authorList>
    </citation>
    <scope>NUCLEOTIDE SEQUENCE</scope>
    <source>
        <strain evidence="4">CBS 269.34</strain>
    </source>
</reference>
<dbReference type="PANTHER" id="PTHR12925:SF0">
    <property type="entry name" value="PROTEIN HIKESHI"/>
    <property type="match status" value="1"/>
</dbReference>
<dbReference type="GO" id="GO:0005829">
    <property type="term" value="C:cytosol"/>
    <property type="evidence" value="ECO:0007669"/>
    <property type="project" value="TreeGrafter"/>
</dbReference>
<dbReference type="AlphaFoldDB" id="A0A6A6QYV3"/>
<dbReference type="Proteomes" id="UP000799750">
    <property type="component" value="Unassembled WGS sequence"/>
</dbReference>
<dbReference type="OrthoDB" id="10248398at2759"/>
<dbReference type="InterPro" id="IPR048364">
    <property type="entry name" value="Hikeshi-like_C"/>
</dbReference>
<name>A0A6A6QYV3_9PEZI</name>